<evidence type="ECO:0000313" key="2">
    <source>
        <dbReference type="EMBL" id="CAL1382681.1"/>
    </source>
</evidence>
<proteinExistence type="predicted"/>
<organism evidence="2 3">
    <name type="scientific">Linum trigynum</name>
    <dbReference type="NCBI Taxonomy" id="586398"/>
    <lineage>
        <taxon>Eukaryota</taxon>
        <taxon>Viridiplantae</taxon>
        <taxon>Streptophyta</taxon>
        <taxon>Embryophyta</taxon>
        <taxon>Tracheophyta</taxon>
        <taxon>Spermatophyta</taxon>
        <taxon>Magnoliopsida</taxon>
        <taxon>eudicotyledons</taxon>
        <taxon>Gunneridae</taxon>
        <taxon>Pentapetalae</taxon>
        <taxon>rosids</taxon>
        <taxon>fabids</taxon>
        <taxon>Malpighiales</taxon>
        <taxon>Linaceae</taxon>
        <taxon>Linum</taxon>
    </lineage>
</organism>
<feature type="region of interest" description="Disordered" evidence="1">
    <location>
        <begin position="1"/>
        <end position="58"/>
    </location>
</feature>
<sequence length="87" mass="9911">MLKGHNGKEGGKVDEHIFDDRDQPISEKEAVKVDDQDNQASEKEDIEVENIVDDQERQASDIEKNDIISIVVVDVEQVFQGKSQREM</sequence>
<feature type="compositionally biased region" description="Basic and acidic residues" evidence="1">
    <location>
        <begin position="1"/>
        <end position="43"/>
    </location>
</feature>
<name>A0AAV2E9T8_9ROSI</name>
<gene>
    <name evidence="2" type="ORF">LTRI10_LOCUS23995</name>
</gene>
<accession>A0AAV2E9T8</accession>
<dbReference type="AlphaFoldDB" id="A0AAV2E9T8"/>
<evidence type="ECO:0000313" key="3">
    <source>
        <dbReference type="Proteomes" id="UP001497516"/>
    </source>
</evidence>
<feature type="compositionally biased region" description="Acidic residues" evidence="1">
    <location>
        <begin position="44"/>
        <end position="53"/>
    </location>
</feature>
<dbReference type="Proteomes" id="UP001497516">
    <property type="component" value="Chromosome 4"/>
</dbReference>
<dbReference type="EMBL" id="OZ034817">
    <property type="protein sequence ID" value="CAL1382681.1"/>
    <property type="molecule type" value="Genomic_DNA"/>
</dbReference>
<keyword evidence="3" id="KW-1185">Reference proteome</keyword>
<protein>
    <submittedName>
        <fullName evidence="2">Uncharacterized protein</fullName>
    </submittedName>
</protein>
<reference evidence="2 3" key="1">
    <citation type="submission" date="2024-04" db="EMBL/GenBank/DDBJ databases">
        <authorList>
            <person name="Fracassetti M."/>
        </authorList>
    </citation>
    <scope>NUCLEOTIDE SEQUENCE [LARGE SCALE GENOMIC DNA]</scope>
</reference>
<evidence type="ECO:0000256" key="1">
    <source>
        <dbReference type="SAM" id="MobiDB-lite"/>
    </source>
</evidence>